<dbReference type="EMBL" id="JAJSOF020000023">
    <property type="protein sequence ID" value="KAJ4435496.1"/>
    <property type="molecule type" value="Genomic_DNA"/>
</dbReference>
<dbReference type="SUPFAM" id="SSF48403">
    <property type="entry name" value="Ankyrin repeat"/>
    <property type="match status" value="1"/>
</dbReference>
<dbReference type="PROSITE" id="PS50297">
    <property type="entry name" value="ANK_REP_REGION"/>
    <property type="match status" value="1"/>
</dbReference>
<dbReference type="InterPro" id="IPR002110">
    <property type="entry name" value="Ankyrin_rpt"/>
</dbReference>
<dbReference type="Proteomes" id="UP001148838">
    <property type="component" value="Unassembled WGS sequence"/>
</dbReference>
<accession>A0ABQ8SP04</accession>
<proteinExistence type="predicted"/>
<keyword evidence="1" id="KW-0040">ANK repeat</keyword>
<feature type="repeat" description="ANK" evidence="1">
    <location>
        <begin position="40"/>
        <end position="74"/>
    </location>
</feature>
<dbReference type="PROSITE" id="PS50088">
    <property type="entry name" value="ANK_REPEAT"/>
    <property type="match status" value="1"/>
</dbReference>
<protein>
    <submittedName>
        <fullName evidence="2">Uncharacterized protein</fullName>
    </submittedName>
</protein>
<comment type="caution">
    <text evidence="2">The sequence shown here is derived from an EMBL/GenBank/DDBJ whole genome shotgun (WGS) entry which is preliminary data.</text>
</comment>
<keyword evidence="3" id="KW-1185">Reference proteome</keyword>
<name>A0ABQ8SP04_PERAM</name>
<dbReference type="InterPro" id="IPR036770">
    <property type="entry name" value="Ankyrin_rpt-contain_sf"/>
</dbReference>
<evidence type="ECO:0000313" key="2">
    <source>
        <dbReference type="EMBL" id="KAJ4435496.1"/>
    </source>
</evidence>
<dbReference type="Gene3D" id="1.25.40.20">
    <property type="entry name" value="Ankyrin repeat-containing domain"/>
    <property type="match status" value="1"/>
</dbReference>
<evidence type="ECO:0000313" key="3">
    <source>
        <dbReference type="Proteomes" id="UP001148838"/>
    </source>
</evidence>
<organism evidence="2 3">
    <name type="scientific">Periplaneta americana</name>
    <name type="common">American cockroach</name>
    <name type="synonym">Blatta americana</name>
    <dbReference type="NCBI Taxonomy" id="6978"/>
    <lineage>
        <taxon>Eukaryota</taxon>
        <taxon>Metazoa</taxon>
        <taxon>Ecdysozoa</taxon>
        <taxon>Arthropoda</taxon>
        <taxon>Hexapoda</taxon>
        <taxon>Insecta</taxon>
        <taxon>Pterygota</taxon>
        <taxon>Neoptera</taxon>
        <taxon>Polyneoptera</taxon>
        <taxon>Dictyoptera</taxon>
        <taxon>Blattodea</taxon>
        <taxon>Blattoidea</taxon>
        <taxon>Blattidae</taxon>
        <taxon>Blattinae</taxon>
        <taxon>Periplaneta</taxon>
    </lineage>
</organism>
<sequence>MVGLCEGGNEPPGTLKASGSNLKRILDDAGANPNVIIPKYGISPFHLAIGNDCEEFAENATRLFLQHGGNPNVR</sequence>
<gene>
    <name evidence="2" type="ORF">ANN_18112</name>
</gene>
<evidence type="ECO:0000256" key="1">
    <source>
        <dbReference type="PROSITE-ProRule" id="PRU00023"/>
    </source>
</evidence>
<reference evidence="2 3" key="1">
    <citation type="journal article" date="2022" name="Allergy">
        <title>Genome assembly and annotation of Periplaneta americana reveal a comprehensive cockroach allergen profile.</title>
        <authorList>
            <person name="Wang L."/>
            <person name="Xiong Q."/>
            <person name="Saelim N."/>
            <person name="Wang L."/>
            <person name="Nong W."/>
            <person name="Wan A.T."/>
            <person name="Shi M."/>
            <person name="Liu X."/>
            <person name="Cao Q."/>
            <person name="Hui J.H.L."/>
            <person name="Sookrung N."/>
            <person name="Leung T.F."/>
            <person name="Tungtrongchitr A."/>
            <person name="Tsui S.K.W."/>
        </authorList>
    </citation>
    <scope>NUCLEOTIDE SEQUENCE [LARGE SCALE GENOMIC DNA]</scope>
    <source>
        <strain evidence="2">PWHHKU_190912</strain>
    </source>
</reference>